<dbReference type="PATRIC" id="fig|84531.8.peg.1329"/>
<dbReference type="EMBL" id="CP011129">
    <property type="protein sequence ID" value="ALN79461.1"/>
    <property type="molecule type" value="Genomic_DNA"/>
</dbReference>
<dbReference type="STRING" id="84531.LA76x_1304"/>
<protein>
    <recommendedName>
        <fullName evidence="1">DUF4224 domain-containing protein</fullName>
    </recommendedName>
</protein>
<dbReference type="AlphaFoldDB" id="A0A0S2F7C4"/>
<accession>A0A0S2F7C4</accession>
<dbReference type="RefSeq" id="WP_057917041.1">
    <property type="nucleotide sequence ID" value="NZ_CP011129.1"/>
</dbReference>
<name>A0A0S2F7C4_LYSAN</name>
<dbReference type="Proteomes" id="UP000060787">
    <property type="component" value="Chromosome"/>
</dbReference>
<evidence type="ECO:0000313" key="2">
    <source>
        <dbReference type="EMBL" id="ALN79461.1"/>
    </source>
</evidence>
<sequence length="74" mass="7704">MGERLLLTPGSHGEVAELTGAHTKAGQIRNLLQNGIRHSINAAGWPVVPVSAVDGTPAAQDPKAWTPRVLSKAS</sequence>
<dbReference type="InterPro" id="IPR025319">
    <property type="entry name" value="DUF4224"/>
</dbReference>
<dbReference type="Pfam" id="PF13986">
    <property type="entry name" value="DUF4224"/>
    <property type="match status" value="1"/>
</dbReference>
<feature type="domain" description="DUF4224" evidence="1">
    <location>
        <begin position="13"/>
        <end position="48"/>
    </location>
</feature>
<evidence type="ECO:0000259" key="1">
    <source>
        <dbReference type="Pfam" id="PF13986"/>
    </source>
</evidence>
<keyword evidence="3" id="KW-1185">Reference proteome</keyword>
<proteinExistence type="predicted"/>
<dbReference type="KEGG" id="lab:LA76x_1304"/>
<organism evidence="2 3">
    <name type="scientific">Lysobacter antibioticus</name>
    <dbReference type="NCBI Taxonomy" id="84531"/>
    <lineage>
        <taxon>Bacteria</taxon>
        <taxon>Pseudomonadati</taxon>
        <taxon>Pseudomonadota</taxon>
        <taxon>Gammaproteobacteria</taxon>
        <taxon>Lysobacterales</taxon>
        <taxon>Lysobacteraceae</taxon>
        <taxon>Lysobacter</taxon>
    </lineage>
</organism>
<gene>
    <name evidence="2" type="ORF">LA76x_1304</name>
</gene>
<evidence type="ECO:0000313" key="3">
    <source>
        <dbReference type="Proteomes" id="UP000060787"/>
    </source>
</evidence>
<reference evidence="2 3" key="1">
    <citation type="journal article" date="2015" name="BMC Genomics">
        <title>Comparative genomics and metabolic profiling of the genus Lysobacter.</title>
        <authorList>
            <person name="de Bruijn I."/>
            <person name="Cheng X."/>
            <person name="de Jager V."/>
            <person name="Exposito R.G."/>
            <person name="Watrous J."/>
            <person name="Patel N."/>
            <person name="Postma J."/>
            <person name="Dorrestein P.C."/>
            <person name="Kobayashi D."/>
            <person name="Raaijmakers J.M."/>
        </authorList>
    </citation>
    <scope>NUCLEOTIDE SEQUENCE [LARGE SCALE GENOMIC DNA]</scope>
    <source>
        <strain evidence="2 3">76</strain>
    </source>
</reference>